<feature type="region of interest" description="Disordered" evidence="1">
    <location>
        <begin position="19"/>
        <end position="45"/>
    </location>
</feature>
<evidence type="ECO:0000313" key="3">
    <source>
        <dbReference type="Proteomes" id="UP000007800"/>
    </source>
</evidence>
<name>C5L984_PERM5</name>
<dbReference type="RefSeq" id="XP_002774916.1">
    <property type="nucleotide sequence ID" value="XM_002774870.1"/>
</dbReference>
<dbReference type="GeneID" id="9056590"/>
<dbReference type="EMBL" id="GG680370">
    <property type="protein sequence ID" value="EER06732.1"/>
    <property type="molecule type" value="Genomic_DNA"/>
</dbReference>
<evidence type="ECO:0000256" key="1">
    <source>
        <dbReference type="SAM" id="MobiDB-lite"/>
    </source>
</evidence>
<accession>C5L984</accession>
<dbReference type="Proteomes" id="UP000007800">
    <property type="component" value="Unassembled WGS sequence"/>
</dbReference>
<gene>
    <name evidence="2" type="ORF">Pmar_PMAR007448</name>
</gene>
<organism evidence="3">
    <name type="scientific">Perkinsus marinus (strain ATCC 50983 / TXsc)</name>
    <dbReference type="NCBI Taxonomy" id="423536"/>
    <lineage>
        <taxon>Eukaryota</taxon>
        <taxon>Sar</taxon>
        <taxon>Alveolata</taxon>
        <taxon>Perkinsozoa</taxon>
        <taxon>Perkinsea</taxon>
        <taxon>Perkinsida</taxon>
        <taxon>Perkinsidae</taxon>
        <taxon>Perkinsus</taxon>
    </lineage>
</organism>
<evidence type="ECO:0000313" key="2">
    <source>
        <dbReference type="EMBL" id="EER06732.1"/>
    </source>
</evidence>
<dbReference type="InParanoid" id="C5L984"/>
<dbReference type="AlphaFoldDB" id="C5L984"/>
<proteinExistence type="predicted"/>
<reference evidence="2 3" key="1">
    <citation type="submission" date="2008-07" db="EMBL/GenBank/DDBJ databases">
        <authorList>
            <person name="El-Sayed N."/>
            <person name="Caler E."/>
            <person name="Inman J."/>
            <person name="Amedeo P."/>
            <person name="Hass B."/>
            <person name="Wortman J."/>
        </authorList>
    </citation>
    <scope>NUCLEOTIDE SEQUENCE [LARGE SCALE GENOMIC DNA]</scope>
    <source>
        <strain evidence="3">ATCC 50983 / TXsc</strain>
    </source>
</reference>
<sequence length="108" mass="11489">MPADDQPTREEIEAARVAAMTAGKTDNGDNAEGSAKWKDSGAPACSSQTITDLSSGLAAFLQMSQDGTNKQNKSIPNLEALLSGTPYLRVCATTSIPKTHWSEFMRVV</sequence>
<protein>
    <submittedName>
        <fullName evidence="2">Uncharacterized protein</fullName>
    </submittedName>
</protein>
<keyword evidence="3" id="KW-1185">Reference proteome</keyword>